<keyword evidence="6" id="KW-0812">Transmembrane</keyword>
<feature type="signal peptide" evidence="4">
    <location>
        <begin position="1"/>
        <end position="27"/>
    </location>
</feature>
<dbReference type="InterPro" id="IPR019819">
    <property type="entry name" value="Carboxylesterase_B_CS"/>
</dbReference>
<proteinExistence type="inferred from homology"/>
<evidence type="ECO:0000259" key="7">
    <source>
        <dbReference type="Pfam" id="PF00135"/>
    </source>
</evidence>
<dbReference type="SUPFAM" id="SSF53474">
    <property type="entry name" value="alpha/beta-Hydrolases"/>
    <property type="match status" value="1"/>
</dbReference>
<dbReference type="InterPro" id="IPR002018">
    <property type="entry name" value="CarbesteraseB"/>
</dbReference>
<dbReference type="Gene3D" id="3.40.50.1820">
    <property type="entry name" value="alpha/beta hydrolase"/>
    <property type="match status" value="1"/>
</dbReference>
<evidence type="ECO:0000256" key="6">
    <source>
        <dbReference type="SAM" id="Phobius"/>
    </source>
</evidence>
<keyword evidence="6" id="KW-1133">Transmembrane helix</keyword>
<evidence type="ECO:0000256" key="4">
    <source>
        <dbReference type="RuleBase" id="RU361235"/>
    </source>
</evidence>
<name>A0AAD9L3V6_RIDPI</name>
<accession>A0AAD9L3V6</accession>
<reference evidence="8" key="1">
    <citation type="journal article" date="2023" name="Mol. Biol. Evol.">
        <title>Third-Generation Sequencing Reveals the Adaptive Role of the Epigenome in Three Deep-Sea Polychaetes.</title>
        <authorList>
            <person name="Perez M."/>
            <person name="Aroh O."/>
            <person name="Sun Y."/>
            <person name="Lan Y."/>
            <person name="Juniper S.K."/>
            <person name="Young C.R."/>
            <person name="Angers B."/>
            <person name="Qian P.Y."/>
        </authorList>
    </citation>
    <scope>NUCLEOTIDE SEQUENCE</scope>
    <source>
        <strain evidence="8">R07B-5</strain>
    </source>
</reference>
<keyword evidence="2 4" id="KW-0732">Signal</keyword>
<feature type="domain" description="Carboxylesterase type B" evidence="7">
    <location>
        <begin position="39"/>
        <end position="556"/>
    </location>
</feature>
<sequence>MPQPNTSWQATLLLVFLTVTLLRSNNAVSPGINDVTDVFVTTDSGQLRGTRRTANIGLHSVETNTVDEFLGLPYAAPPVGERRFQRPSPVKPWSDVRDSTHHRAACPQSGSSYPETRTDLQDEDCLYLNVYAPYKMSDRRASYPVMVFIHGGSYFYGTGNRYNGTALAQTGVVFVAINYRLGLLGFLTTGDKTLPGNYGLYDQIEALKWVQENIGFFRGDRTRVTIFGSSAGGASVGLLYLSPLTTGLFHRAIAQSGTANAMWATHSKNRSEFRSHVAIFGRENGCSEESSIADHVKCLKSADWTRLTANVICTIITCVEVDPNFKPVIDGDILPYSPDEFLRRRRFPRMAYMTGTVRSEFGESYGDDLEAKLRNDTAVHGDPLTAEIDDFLATRYHDDPAVRKFITYHYTNWSRRYPLNDSDYTARHYNRAEMLTDLGLVAPTAKMAADVASVPGCRVYVYYVDGVTSFHSVELNYVLGAPFLRRSFDEFQPTTNFSSTDRQLSEMFIQLWTNFARCGNPTPDSENAGFTWVQFQASDMSYVHIRARGEKVTAQMLNDYYARKSYMWNTLVPEVTRLFREERETPRTLCPDHQKWIFLTISIILLCLLFISLCYRFRRSPTKAYL</sequence>
<dbReference type="Proteomes" id="UP001209878">
    <property type="component" value="Unassembled WGS sequence"/>
</dbReference>
<keyword evidence="9" id="KW-1185">Reference proteome</keyword>
<evidence type="ECO:0000256" key="5">
    <source>
        <dbReference type="SAM" id="MobiDB-lite"/>
    </source>
</evidence>
<dbReference type="PROSITE" id="PS00122">
    <property type="entry name" value="CARBOXYLESTERASE_B_1"/>
    <property type="match status" value="1"/>
</dbReference>
<evidence type="ECO:0000256" key="3">
    <source>
        <dbReference type="ARBA" id="ARBA00022801"/>
    </source>
</evidence>
<feature type="chain" id="PRO_5041782391" description="Carboxylic ester hydrolase" evidence="4">
    <location>
        <begin position="28"/>
        <end position="626"/>
    </location>
</feature>
<keyword evidence="6" id="KW-0472">Membrane</keyword>
<dbReference type="AlphaFoldDB" id="A0AAD9L3V6"/>
<dbReference type="PROSITE" id="PS00941">
    <property type="entry name" value="CARBOXYLESTERASE_B_2"/>
    <property type="match status" value="1"/>
</dbReference>
<feature type="region of interest" description="Disordered" evidence="5">
    <location>
        <begin position="81"/>
        <end position="117"/>
    </location>
</feature>
<keyword evidence="3 4" id="KW-0378">Hydrolase</keyword>
<dbReference type="EC" id="3.1.1.-" evidence="4"/>
<evidence type="ECO:0000256" key="2">
    <source>
        <dbReference type="ARBA" id="ARBA00022729"/>
    </source>
</evidence>
<evidence type="ECO:0000313" key="9">
    <source>
        <dbReference type="Proteomes" id="UP001209878"/>
    </source>
</evidence>
<comment type="similarity">
    <text evidence="1 4">Belongs to the type-B carboxylesterase/lipase family.</text>
</comment>
<dbReference type="Pfam" id="PF00135">
    <property type="entry name" value="COesterase"/>
    <property type="match status" value="1"/>
</dbReference>
<dbReference type="InterPro" id="IPR019826">
    <property type="entry name" value="Carboxylesterase_B_AS"/>
</dbReference>
<dbReference type="PANTHER" id="PTHR43903">
    <property type="entry name" value="NEUROLIGIN"/>
    <property type="match status" value="1"/>
</dbReference>
<dbReference type="InterPro" id="IPR029058">
    <property type="entry name" value="AB_hydrolase_fold"/>
</dbReference>
<dbReference type="EMBL" id="JAODUO010000357">
    <property type="protein sequence ID" value="KAK2182357.1"/>
    <property type="molecule type" value="Genomic_DNA"/>
</dbReference>
<evidence type="ECO:0000313" key="8">
    <source>
        <dbReference type="EMBL" id="KAK2182357.1"/>
    </source>
</evidence>
<comment type="caution">
    <text evidence="8">The sequence shown here is derived from an EMBL/GenBank/DDBJ whole genome shotgun (WGS) entry which is preliminary data.</text>
</comment>
<gene>
    <name evidence="8" type="ORF">NP493_357g02001</name>
</gene>
<dbReference type="GO" id="GO:0016787">
    <property type="term" value="F:hydrolase activity"/>
    <property type="evidence" value="ECO:0007669"/>
    <property type="project" value="UniProtKB-KW"/>
</dbReference>
<dbReference type="InterPro" id="IPR051093">
    <property type="entry name" value="Neuroligin/BSAL"/>
</dbReference>
<evidence type="ECO:0000256" key="1">
    <source>
        <dbReference type="ARBA" id="ARBA00005964"/>
    </source>
</evidence>
<organism evidence="8 9">
    <name type="scientific">Ridgeia piscesae</name>
    <name type="common">Tubeworm</name>
    <dbReference type="NCBI Taxonomy" id="27915"/>
    <lineage>
        <taxon>Eukaryota</taxon>
        <taxon>Metazoa</taxon>
        <taxon>Spiralia</taxon>
        <taxon>Lophotrochozoa</taxon>
        <taxon>Annelida</taxon>
        <taxon>Polychaeta</taxon>
        <taxon>Sedentaria</taxon>
        <taxon>Canalipalpata</taxon>
        <taxon>Sabellida</taxon>
        <taxon>Siboglinidae</taxon>
        <taxon>Ridgeia</taxon>
    </lineage>
</organism>
<protein>
    <recommendedName>
        <fullName evidence="4">Carboxylic ester hydrolase</fullName>
        <ecNumber evidence="4">3.1.1.-</ecNumber>
    </recommendedName>
</protein>
<feature type="transmembrane region" description="Helical" evidence="6">
    <location>
        <begin position="596"/>
        <end position="615"/>
    </location>
</feature>